<sequence>MRTTEKPLSSYQAAREWTPDSWRDRPITQQPVWPDENRLRGVLDELALLPPLVFPGEINELRSELARVADGRAFLLQAGDCAERFSSCNESKVRSKLRVILQLAILLTYGSGLPVVKVGRIAGQFGKPRSSPVELVDGVELPVFRGDIVNDPAPTVAARQPDAERLLRAYHHSSATLNVLRALTKEGFADLSQVHSWNQEFVCRCPAGQQYESAAQDITWALRFMAACGADVTADRPSALTQTNLYTSHEALLPDYEQALTRHRPRTGTWYGTSAHMLWIGDRTRDLDGAHVELMSGLANPIGVKVGPTITPDDLVALCDRLDPHHVSGRLVLISRMGADRVGDLLPPLVRAVELTGRRVVWACDPMHGNTFRSASGYKTRRLADITREIGEFFRVHRSEGTMPGGVHLELTGDDVTECLGGADEVLDTHLCERYETACDPRLNASQSIELAFRVAELLREHHGG</sequence>
<evidence type="ECO:0000256" key="2">
    <source>
        <dbReference type="ARBA" id="ARBA00022679"/>
    </source>
</evidence>
<dbReference type="PANTHER" id="PTHR21337">
    <property type="entry name" value="PHOSPHO-2-DEHYDRO-3-DEOXYHEPTONATE ALDOLASE 1, 2"/>
    <property type="match status" value="1"/>
</dbReference>
<dbReference type="Proteomes" id="UP001501480">
    <property type="component" value="Unassembled WGS sequence"/>
</dbReference>
<gene>
    <name evidence="4" type="ORF">GCM10009821_25890</name>
</gene>
<dbReference type="EC" id="2.5.1.54" evidence="3"/>
<dbReference type="InterPro" id="IPR002480">
    <property type="entry name" value="DAHP_synth_2"/>
</dbReference>
<dbReference type="Pfam" id="PF01474">
    <property type="entry name" value="DAHP_synth_2"/>
    <property type="match status" value="1"/>
</dbReference>
<accession>A0ABN2W4H6</accession>
<dbReference type="RefSeq" id="WP_344329499.1">
    <property type="nucleotide sequence ID" value="NZ_BAAAPY010000011.1"/>
</dbReference>
<comment type="caution">
    <text evidence="4">The sequence shown here is derived from an EMBL/GenBank/DDBJ whole genome shotgun (WGS) entry which is preliminary data.</text>
</comment>
<keyword evidence="5" id="KW-1185">Reference proteome</keyword>
<keyword evidence="3" id="KW-0028">Amino-acid biosynthesis</keyword>
<name>A0ABN2W4H6_9ACTN</name>
<proteinExistence type="inferred from homology"/>
<comment type="pathway">
    <text evidence="3">Metabolic intermediate biosynthesis; chorismate biosynthesis; chorismate from D-erythrose 4-phosphate and phosphoenolpyruvate: step 1/7.</text>
</comment>
<comment type="catalytic activity">
    <reaction evidence="3">
        <text>D-erythrose 4-phosphate + phosphoenolpyruvate + H2O = 7-phospho-2-dehydro-3-deoxy-D-arabino-heptonate + phosphate</text>
        <dbReference type="Rhea" id="RHEA:14717"/>
        <dbReference type="ChEBI" id="CHEBI:15377"/>
        <dbReference type="ChEBI" id="CHEBI:16897"/>
        <dbReference type="ChEBI" id="CHEBI:43474"/>
        <dbReference type="ChEBI" id="CHEBI:58394"/>
        <dbReference type="ChEBI" id="CHEBI:58702"/>
        <dbReference type="EC" id="2.5.1.54"/>
    </reaction>
</comment>
<dbReference type="InterPro" id="IPR013785">
    <property type="entry name" value="Aldolase_TIM"/>
</dbReference>
<evidence type="ECO:0000256" key="3">
    <source>
        <dbReference type="RuleBase" id="RU363071"/>
    </source>
</evidence>
<evidence type="ECO:0000313" key="4">
    <source>
        <dbReference type="EMBL" id="GAA2083563.1"/>
    </source>
</evidence>
<evidence type="ECO:0000256" key="1">
    <source>
        <dbReference type="ARBA" id="ARBA00008911"/>
    </source>
</evidence>
<comment type="similarity">
    <text evidence="1 3">Belongs to the class-II DAHP synthase family.</text>
</comment>
<dbReference type="Gene3D" id="3.20.20.70">
    <property type="entry name" value="Aldolase class I"/>
    <property type="match status" value="1"/>
</dbReference>
<keyword evidence="2 3" id="KW-0808">Transferase</keyword>
<dbReference type="PANTHER" id="PTHR21337:SF0">
    <property type="entry name" value="PHOSPHO-2-DEHYDRO-3-DEOXYHEPTONATE ALDOLASE"/>
    <property type="match status" value="1"/>
</dbReference>
<evidence type="ECO:0000313" key="5">
    <source>
        <dbReference type="Proteomes" id="UP001501480"/>
    </source>
</evidence>
<dbReference type="EMBL" id="BAAAPY010000011">
    <property type="protein sequence ID" value="GAA2083563.1"/>
    <property type="molecule type" value="Genomic_DNA"/>
</dbReference>
<keyword evidence="3" id="KW-0057">Aromatic amino acid biosynthesis</keyword>
<dbReference type="SUPFAM" id="SSF51569">
    <property type="entry name" value="Aldolase"/>
    <property type="match status" value="1"/>
</dbReference>
<organism evidence="4 5">
    <name type="scientific">Aeromicrobium halocynthiae</name>
    <dbReference type="NCBI Taxonomy" id="560557"/>
    <lineage>
        <taxon>Bacteria</taxon>
        <taxon>Bacillati</taxon>
        <taxon>Actinomycetota</taxon>
        <taxon>Actinomycetes</taxon>
        <taxon>Propionibacteriales</taxon>
        <taxon>Nocardioidaceae</taxon>
        <taxon>Aeromicrobium</taxon>
    </lineage>
</organism>
<reference evidence="4 5" key="1">
    <citation type="journal article" date="2019" name="Int. J. Syst. Evol. Microbiol.">
        <title>The Global Catalogue of Microorganisms (GCM) 10K type strain sequencing project: providing services to taxonomists for standard genome sequencing and annotation.</title>
        <authorList>
            <consortium name="The Broad Institute Genomics Platform"/>
            <consortium name="The Broad Institute Genome Sequencing Center for Infectious Disease"/>
            <person name="Wu L."/>
            <person name="Ma J."/>
        </authorList>
    </citation>
    <scope>NUCLEOTIDE SEQUENCE [LARGE SCALE GENOMIC DNA]</scope>
    <source>
        <strain evidence="4 5">JCM 15749</strain>
    </source>
</reference>
<dbReference type="NCBIfam" id="TIGR01358">
    <property type="entry name" value="DAHP_synth_II"/>
    <property type="match status" value="1"/>
</dbReference>
<protein>
    <recommendedName>
        <fullName evidence="3">Phospho-2-dehydro-3-deoxyheptonate aldolase</fullName>
        <ecNumber evidence="3">2.5.1.54</ecNumber>
    </recommendedName>
</protein>